<evidence type="ECO:0008006" key="8">
    <source>
        <dbReference type="Google" id="ProtNLM"/>
    </source>
</evidence>
<feature type="non-terminal residue" evidence="6">
    <location>
        <position position="1"/>
    </location>
</feature>
<dbReference type="AlphaFoldDB" id="A0A1F7W4S4"/>
<dbReference type="EMBL" id="MGFE01000029">
    <property type="protein sequence ID" value="OGL97815.1"/>
    <property type="molecule type" value="Genomic_DNA"/>
</dbReference>
<dbReference type="Proteomes" id="UP000176501">
    <property type="component" value="Unassembled WGS sequence"/>
</dbReference>
<organism evidence="6 7">
    <name type="scientific">Candidatus Uhrbacteria bacterium RIFOXYB2_FULL_57_15</name>
    <dbReference type="NCBI Taxonomy" id="1802422"/>
    <lineage>
        <taxon>Bacteria</taxon>
        <taxon>Candidatus Uhriibacteriota</taxon>
    </lineage>
</organism>
<feature type="transmembrane region" description="Helical" evidence="5">
    <location>
        <begin position="29"/>
        <end position="48"/>
    </location>
</feature>
<reference evidence="6 7" key="1">
    <citation type="journal article" date="2016" name="Nat. Commun.">
        <title>Thousands of microbial genomes shed light on interconnected biogeochemical processes in an aquifer system.</title>
        <authorList>
            <person name="Anantharaman K."/>
            <person name="Brown C.T."/>
            <person name="Hug L.A."/>
            <person name="Sharon I."/>
            <person name="Castelle C.J."/>
            <person name="Probst A.J."/>
            <person name="Thomas B.C."/>
            <person name="Singh A."/>
            <person name="Wilkins M.J."/>
            <person name="Karaoz U."/>
            <person name="Brodie E.L."/>
            <person name="Williams K.H."/>
            <person name="Hubbard S.S."/>
            <person name="Banfield J.F."/>
        </authorList>
    </citation>
    <scope>NUCLEOTIDE SEQUENCE [LARGE SCALE GENOMIC DNA]</scope>
</reference>
<gene>
    <name evidence="6" type="ORF">A2304_03815</name>
</gene>
<evidence type="ECO:0000256" key="5">
    <source>
        <dbReference type="SAM" id="Phobius"/>
    </source>
</evidence>
<evidence type="ECO:0000256" key="4">
    <source>
        <dbReference type="ARBA" id="ARBA00023136"/>
    </source>
</evidence>
<evidence type="ECO:0000313" key="7">
    <source>
        <dbReference type="Proteomes" id="UP000176501"/>
    </source>
</evidence>
<sequence>VIAALGYIGILCLLPLLLKKNSPFAQHHGKQGLVLLIAWCLLWVGNIIPIIGQIVWAVGSVLLLILMILGIVNAWVGKMWEMPVLGEYAKQIKI</sequence>
<name>A0A1F7W4S4_9BACT</name>
<proteinExistence type="predicted"/>
<dbReference type="InterPro" id="IPR019109">
    <property type="entry name" value="MamF_MmsF"/>
</dbReference>
<evidence type="ECO:0000256" key="3">
    <source>
        <dbReference type="ARBA" id="ARBA00022989"/>
    </source>
</evidence>
<comment type="subcellular location">
    <subcellularLocation>
        <location evidence="1">Membrane</location>
        <topology evidence="1">Multi-pass membrane protein</topology>
    </subcellularLocation>
</comment>
<evidence type="ECO:0000313" key="6">
    <source>
        <dbReference type="EMBL" id="OGL97815.1"/>
    </source>
</evidence>
<keyword evidence="2 5" id="KW-0812">Transmembrane</keyword>
<keyword evidence="3 5" id="KW-1133">Transmembrane helix</keyword>
<feature type="transmembrane region" description="Helical" evidence="5">
    <location>
        <begin position="55"/>
        <end position="76"/>
    </location>
</feature>
<evidence type="ECO:0000256" key="1">
    <source>
        <dbReference type="ARBA" id="ARBA00004141"/>
    </source>
</evidence>
<protein>
    <recommendedName>
        <fullName evidence="8">DUF4870 domain-containing protein</fullName>
    </recommendedName>
</protein>
<evidence type="ECO:0000256" key="2">
    <source>
        <dbReference type="ARBA" id="ARBA00022692"/>
    </source>
</evidence>
<keyword evidence="4 5" id="KW-0472">Membrane</keyword>
<comment type="caution">
    <text evidence="6">The sequence shown here is derived from an EMBL/GenBank/DDBJ whole genome shotgun (WGS) entry which is preliminary data.</text>
</comment>
<accession>A0A1F7W4S4</accession>
<dbReference type="Pfam" id="PF09685">
    <property type="entry name" value="MamF_MmsF"/>
    <property type="match status" value="1"/>
</dbReference>